<evidence type="ECO:0000256" key="5">
    <source>
        <dbReference type="PROSITE-ProRule" id="PRU00520"/>
    </source>
</evidence>
<accession>A0A1H7KKZ3</accession>
<keyword evidence="10" id="KW-1185">Reference proteome</keyword>
<name>A0A1H7KKZ3_9GAMM</name>
<reference evidence="10" key="1">
    <citation type="submission" date="2016-10" db="EMBL/GenBank/DDBJ databases">
        <authorList>
            <person name="Varghese N."/>
            <person name="Submissions S."/>
        </authorList>
    </citation>
    <scope>NUCLEOTIDE SEQUENCE [LARGE SCALE GENOMIC DNA]</scope>
    <source>
        <strain evidence="10">CGMCC 1.9127</strain>
    </source>
</reference>
<evidence type="ECO:0000256" key="6">
    <source>
        <dbReference type="RuleBase" id="RU000553"/>
    </source>
</evidence>
<dbReference type="Proteomes" id="UP000199297">
    <property type="component" value="Unassembled WGS sequence"/>
</dbReference>
<dbReference type="GO" id="GO:0003998">
    <property type="term" value="F:acylphosphatase activity"/>
    <property type="evidence" value="ECO:0007669"/>
    <property type="project" value="UniProtKB-EC"/>
</dbReference>
<dbReference type="InterPro" id="IPR036046">
    <property type="entry name" value="Acylphosphatase-like_dom_sf"/>
</dbReference>
<dbReference type="PROSITE" id="PS00150">
    <property type="entry name" value="ACYLPHOSPHATASE_1"/>
    <property type="match status" value="1"/>
</dbReference>
<evidence type="ECO:0000313" key="10">
    <source>
        <dbReference type="Proteomes" id="UP000199297"/>
    </source>
</evidence>
<sequence>MNVSYIAQVQGKVQGVYFRASSQQMAIEYGLSGYARNLPNGDVEVLMCGTQENIDKMLNWLQHGPPQAEVSQVDVEQVPWQEHHFFAIN</sequence>
<dbReference type="EC" id="3.6.1.7" evidence="2 5"/>
<dbReference type="NCBIfam" id="NF011022">
    <property type="entry name" value="PRK14451.1"/>
    <property type="match status" value="1"/>
</dbReference>
<feature type="domain" description="Acylphosphatase-like" evidence="8">
    <location>
        <begin position="4"/>
        <end position="89"/>
    </location>
</feature>
<dbReference type="Pfam" id="PF00708">
    <property type="entry name" value="Acylphosphatase"/>
    <property type="match status" value="1"/>
</dbReference>
<dbReference type="Gene3D" id="3.30.70.100">
    <property type="match status" value="1"/>
</dbReference>
<dbReference type="RefSeq" id="WP_085284187.1">
    <property type="nucleotide sequence ID" value="NZ_FOBI01000003.1"/>
</dbReference>
<gene>
    <name evidence="9" type="ORF">SAMN05216262_103174</name>
</gene>
<proteinExistence type="inferred from homology"/>
<evidence type="ECO:0000256" key="3">
    <source>
        <dbReference type="ARBA" id="ARBA00015991"/>
    </source>
</evidence>
<protein>
    <recommendedName>
        <fullName evidence="3 5">Acylphosphatase</fullName>
        <ecNumber evidence="2 5">3.6.1.7</ecNumber>
    </recommendedName>
</protein>
<dbReference type="InterPro" id="IPR017968">
    <property type="entry name" value="Acylphosphatase_CS"/>
</dbReference>
<evidence type="ECO:0000313" key="9">
    <source>
        <dbReference type="EMBL" id="SEK87190.1"/>
    </source>
</evidence>
<evidence type="ECO:0000256" key="4">
    <source>
        <dbReference type="ARBA" id="ARBA00047645"/>
    </source>
</evidence>
<dbReference type="OrthoDB" id="5295388at2"/>
<evidence type="ECO:0000256" key="7">
    <source>
        <dbReference type="RuleBase" id="RU004168"/>
    </source>
</evidence>
<dbReference type="InterPro" id="IPR001792">
    <property type="entry name" value="Acylphosphatase-like_dom"/>
</dbReference>
<evidence type="ECO:0000259" key="8">
    <source>
        <dbReference type="PROSITE" id="PS51160"/>
    </source>
</evidence>
<organism evidence="9 10">
    <name type="scientific">Colwellia chukchiensis</name>
    <dbReference type="NCBI Taxonomy" id="641665"/>
    <lineage>
        <taxon>Bacteria</taxon>
        <taxon>Pseudomonadati</taxon>
        <taxon>Pseudomonadota</taxon>
        <taxon>Gammaproteobacteria</taxon>
        <taxon>Alteromonadales</taxon>
        <taxon>Colwelliaceae</taxon>
        <taxon>Colwellia</taxon>
    </lineage>
</organism>
<comment type="similarity">
    <text evidence="1 7">Belongs to the acylphosphatase family.</text>
</comment>
<evidence type="ECO:0000256" key="2">
    <source>
        <dbReference type="ARBA" id="ARBA00012150"/>
    </source>
</evidence>
<keyword evidence="5 6" id="KW-0378">Hydrolase</keyword>
<feature type="active site" evidence="5">
    <location>
        <position position="37"/>
    </location>
</feature>
<dbReference type="PROSITE" id="PS51160">
    <property type="entry name" value="ACYLPHOSPHATASE_3"/>
    <property type="match status" value="1"/>
</dbReference>
<dbReference type="AlphaFoldDB" id="A0A1H7KKZ3"/>
<feature type="active site" evidence="5">
    <location>
        <position position="19"/>
    </location>
</feature>
<evidence type="ECO:0000256" key="1">
    <source>
        <dbReference type="ARBA" id="ARBA00005614"/>
    </source>
</evidence>
<dbReference type="PROSITE" id="PS00151">
    <property type="entry name" value="ACYLPHOSPHATASE_2"/>
    <property type="match status" value="1"/>
</dbReference>
<dbReference type="EMBL" id="FOBI01000003">
    <property type="protein sequence ID" value="SEK87190.1"/>
    <property type="molecule type" value="Genomic_DNA"/>
</dbReference>
<dbReference type="STRING" id="641665.GCA_002104455_02619"/>
<dbReference type="SUPFAM" id="SSF54975">
    <property type="entry name" value="Acylphosphatase/BLUF domain-like"/>
    <property type="match status" value="1"/>
</dbReference>
<dbReference type="PANTHER" id="PTHR47268">
    <property type="entry name" value="ACYLPHOSPHATASE"/>
    <property type="match status" value="1"/>
</dbReference>
<comment type="catalytic activity">
    <reaction evidence="4 5 6">
        <text>an acyl phosphate + H2O = a carboxylate + phosphate + H(+)</text>
        <dbReference type="Rhea" id="RHEA:14965"/>
        <dbReference type="ChEBI" id="CHEBI:15377"/>
        <dbReference type="ChEBI" id="CHEBI:15378"/>
        <dbReference type="ChEBI" id="CHEBI:29067"/>
        <dbReference type="ChEBI" id="CHEBI:43474"/>
        <dbReference type="ChEBI" id="CHEBI:59918"/>
        <dbReference type="EC" id="3.6.1.7"/>
    </reaction>
</comment>
<dbReference type="PANTHER" id="PTHR47268:SF4">
    <property type="entry name" value="ACYLPHOSPHATASE"/>
    <property type="match status" value="1"/>
</dbReference>
<dbReference type="NCBIfam" id="NF011000">
    <property type="entry name" value="PRK14426.1"/>
    <property type="match status" value="1"/>
</dbReference>
<dbReference type="InterPro" id="IPR020456">
    <property type="entry name" value="Acylphosphatase"/>
</dbReference>